<evidence type="ECO:0000256" key="2">
    <source>
        <dbReference type="ARBA" id="ARBA00023125"/>
    </source>
</evidence>
<dbReference type="InterPro" id="IPR036388">
    <property type="entry name" value="WH-like_DNA-bd_sf"/>
</dbReference>
<dbReference type="Proteomes" id="UP000440096">
    <property type="component" value="Unassembled WGS sequence"/>
</dbReference>
<evidence type="ECO:0000313" key="6">
    <source>
        <dbReference type="Proteomes" id="UP000440096"/>
    </source>
</evidence>
<dbReference type="Gene3D" id="1.10.10.10">
    <property type="entry name" value="Winged helix-like DNA-binding domain superfamily/Winged helix DNA-binding domain"/>
    <property type="match status" value="1"/>
</dbReference>
<feature type="domain" description="HTH gntR-type" evidence="4">
    <location>
        <begin position="17"/>
        <end position="85"/>
    </location>
</feature>
<evidence type="ECO:0000259" key="4">
    <source>
        <dbReference type="PROSITE" id="PS50949"/>
    </source>
</evidence>
<dbReference type="InterPro" id="IPR036390">
    <property type="entry name" value="WH_DNA-bd_sf"/>
</dbReference>
<dbReference type="EMBL" id="WMBA01000030">
    <property type="protein sequence ID" value="MTD56130.1"/>
    <property type="molecule type" value="Genomic_DNA"/>
</dbReference>
<dbReference type="SUPFAM" id="SSF46785">
    <property type="entry name" value="Winged helix' DNA-binding domain"/>
    <property type="match status" value="1"/>
</dbReference>
<sequence length="153" mass="17358">MVREDFGRPELKRSGNSYCYIQVAEQLAALIAGGDHPPGTSLPPERDMALHYAVSTNTVRLALDELRRRNLVETVPFKGTFVREDVEPALLRELPSGLADPNNSDGHTCYRCGKTADLYSLDLNDKLWWTCTDHHGRLMQELLRGRRHHGAYR</sequence>
<reference evidence="5 6" key="1">
    <citation type="submission" date="2019-11" db="EMBL/GenBank/DDBJ databases">
        <title>Draft genome of Amycolatopsis RM579.</title>
        <authorList>
            <person name="Duangmal K."/>
            <person name="Mingma R."/>
        </authorList>
    </citation>
    <scope>NUCLEOTIDE SEQUENCE [LARGE SCALE GENOMIC DNA]</scope>
    <source>
        <strain evidence="5 6">RM579</strain>
    </source>
</reference>
<dbReference type="GO" id="GO:0045892">
    <property type="term" value="P:negative regulation of DNA-templated transcription"/>
    <property type="evidence" value="ECO:0007669"/>
    <property type="project" value="TreeGrafter"/>
</dbReference>
<keyword evidence="2" id="KW-0238">DNA-binding</keyword>
<dbReference type="PROSITE" id="PS50949">
    <property type="entry name" value="HTH_GNTR"/>
    <property type="match status" value="1"/>
</dbReference>
<keyword evidence="6" id="KW-1185">Reference proteome</keyword>
<dbReference type="InterPro" id="IPR050679">
    <property type="entry name" value="Bact_HTH_transcr_reg"/>
</dbReference>
<evidence type="ECO:0000256" key="3">
    <source>
        <dbReference type="ARBA" id="ARBA00023163"/>
    </source>
</evidence>
<dbReference type="InterPro" id="IPR000524">
    <property type="entry name" value="Tscrpt_reg_HTH_GntR"/>
</dbReference>
<gene>
    <name evidence="5" type="ORF">GKO32_19415</name>
</gene>
<dbReference type="CDD" id="cd07377">
    <property type="entry name" value="WHTH_GntR"/>
    <property type="match status" value="1"/>
</dbReference>
<comment type="caution">
    <text evidence="5">The sequence shown here is derived from an EMBL/GenBank/DDBJ whole genome shotgun (WGS) entry which is preliminary data.</text>
</comment>
<dbReference type="AlphaFoldDB" id="A0A6N7Z629"/>
<proteinExistence type="predicted"/>
<dbReference type="GO" id="GO:0003677">
    <property type="term" value="F:DNA binding"/>
    <property type="evidence" value="ECO:0007669"/>
    <property type="project" value="UniProtKB-KW"/>
</dbReference>
<organism evidence="5 6">
    <name type="scientific">Amycolatopsis pithecellobii</name>
    <dbReference type="NCBI Taxonomy" id="664692"/>
    <lineage>
        <taxon>Bacteria</taxon>
        <taxon>Bacillati</taxon>
        <taxon>Actinomycetota</taxon>
        <taxon>Actinomycetes</taxon>
        <taxon>Pseudonocardiales</taxon>
        <taxon>Pseudonocardiaceae</taxon>
        <taxon>Amycolatopsis</taxon>
    </lineage>
</organism>
<evidence type="ECO:0000313" key="5">
    <source>
        <dbReference type="EMBL" id="MTD56130.1"/>
    </source>
</evidence>
<dbReference type="Pfam" id="PF00392">
    <property type="entry name" value="GntR"/>
    <property type="match status" value="1"/>
</dbReference>
<keyword evidence="3" id="KW-0804">Transcription</keyword>
<evidence type="ECO:0000256" key="1">
    <source>
        <dbReference type="ARBA" id="ARBA00023015"/>
    </source>
</evidence>
<keyword evidence="1" id="KW-0805">Transcription regulation</keyword>
<dbReference type="RefSeq" id="WP_312868137.1">
    <property type="nucleotide sequence ID" value="NZ_WMBA01000030.1"/>
</dbReference>
<protein>
    <submittedName>
        <fullName evidence="5">GntR family transcriptional regulator</fullName>
    </submittedName>
</protein>
<name>A0A6N7Z629_9PSEU</name>
<dbReference type="GO" id="GO:0003700">
    <property type="term" value="F:DNA-binding transcription factor activity"/>
    <property type="evidence" value="ECO:0007669"/>
    <property type="project" value="InterPro"/>
</dbReference>
<dbReference type="PANTHER" id="PTHR44846:SF1">
    <property type="entry name" value="MANNOSYL-D-GLYCERATE TRANSPORT_METABOLISM SYSTEM REPRESSOR MNGR-RELATED"/>
    <property type="match status" value="1"/>
</dbReference>
<dbReference type="SMART" id="SM00345">
    <property type="entry name" value="HTH_GNTR"/>
    <property type="match status" value="1"/>
</dbReference>
<dbReference type="PANTHER" id="PTHR44846">
    <property type="entry name" value="MANNOSYL-D-GLYCERATE TRANSPORT/METABOLISM SYSTEM REPRESSOR MNGR-RELATED"/>
    <property type="match status" value="1"/>
</dbReference>
<accession>A0A6N7Z629</accession>